<gene>
    <name evidence="3" type="ORF">DFJ75_0354</name>
</gene>
<proteinExistence type="inferred from homology"/>
<dbReference type="InterPro" id="IPR020904">
    <property type="entry name" value="Sc_DH/Rdtase_CS"/>
</dbReference>
<dbReference type="AlphaFoldDB" id="A0A495JX93"/>
<evidence type="ECO:0000313" key="3">
    <source>
        <dbReference type="EMBL" id="RKR93570.1"/>
    </source>
</evidence>
<dbReference type="PROSITE" id="PS00061">
    <property type="entry name" value="ADH_SHORT"/>
    <property type="match status" value="1"/>
</dbReference>
<reference evidence="3 4" key="1">
    <citation type="submission" date="2018-10" db="EMBL/GenBank/DDBJ databases">
        <title>Sequencing the genomes of 1000 actinobacteria strains.</title>
        <authorList>
            <person name="Klenk H.-P."/>
        </authorList>
    </citation>
    <scope>NUCLEOTIDE SEQUENCE [LARGE SCALE GENOMIC DNA]</scope>
    <source>
        <strain evidence="3 4">DSM 44343</strain>
    </source>
</reference>
<dbReference type="CDD" id="cd05233">
    <property type="entry name" value="SDR_c"/>
    <property type="match status" value="1"/>
</dbReference>
<evidence type="ECO:0000256" key="1">
    <source>
        <dbReference type="ARBA" id="ARBA00006484"/>
    </source>
</evidence>
<dbReference type="EMBL" id="RBKV01000001">
    <property type="protein sequence ID" value="RKR93570.1"/>
    <property type="molecule type" value="Genomic_DNA"/>
</dbReference>
<evidence type="ECO:0000313" key="4">
    <source>
        <dbReference type="Proteomes" id="UP000274762"/>
    </source>
</evidence>
<protein>
    <submittedName>
        <fullName evidence="3">NAD(P)-dependent dehydrogenase (Short-subunit alcohol dehydrogenase family)</fullName>
    </submittedName>
</protein>
<dbReference type="PRINTS" id="PR00080">
    <property type="entry name" value="SDRFAMILY"/>
</dbReference>
<dbReference type="FunFam" id="3.40.50.720:FF:000084">
    <property type="entry name" value="Short-chain dehydrogenase reductase"/>
    <property type="match status" value="1"/>
</dbReference>
<name>A0A495JX93_WILMA</name>
<comment type="caution">
    <text evidence="3">The sequence shown here is derived from an EMBL/GenBank/DDBJ whole genome shotgun (WGS) entry which is preliminary data.</text>
</comment>
<dbReference type="Proteomes" id="UP000274762">
    <property type="component" value="Unassembled WGS sequence"/>
</dbReference>
<comment type="similarity">
    <text evidence="1">Belongs to the short-chain dehydrogenases/reductases (SDR) family.</text>
</comment>
<dbReference type="PANTHER" id="PTHR42760">
    <property type="entry name" value="SHORT-CHAIN DEHYDROGENASES/REDUCTASES FAMILY MEMBER"/>
    <property type="match status" value="1"/>
</dbReference>
<dbReference type="GO" id="GO:0016616">
    <property type="term" value="F:oxidoreductase activity, acting on the CH-OH group of donors, NAD or NADP as acceptor"/>
    <property type="evidence" value="ECO:0007669"/>
    <property type="project" value="TreeGrafter"/>
</dbReference>
<dbReference type="Gene3D" id="3.40.50.720">
    <property type="entry name" value="NAD(P)-binding Rossmann-like Domain"/>
    <property type="match status" value="1"/>
</dbReference>
<sequence length="267" mass="28251">MKGCFMATLNGRVAVVTGAGMGIGKGVAGALAREGASVMVAEIDRTAGEATAAWLRDEWGAEAEFVSTDVTDKAQVVGMVDAAVRRFARLDVLVNNAWRGSGYARLENMTDDQMRGGFDMAVMAAFWAMKAALPELQRHGTGRVINLCSLNGVNAHMHSVQYNAAKEALRTLTRTAAREWAPKQVCCNVICPGAQSEAYRRMADGNPQMASAMASANPMGRIGDPLEDIGPVAVFLAGDASRYLTGNTLFVDGGAHINGVQWAPAVD</sequence>
<evidence type="ECO:0000256" key="2">
    <source>
        <dbReference type="ARBA" id="ARBA00023002"/>
    </source>
</evidence>
<dbReference type="Pfam" id="PF13561">
    <property type="entry name" value="adh_short_C2"/>
    <property type="match status" value="1"/>
</dbReference>
<accession>A0A495JX93</accession>
<dbReference type="InterPro" id="IPR002347">
    <property type="entry name" value="SDR_fam"/>
</dbReference>
<dbReference type="PRINTS" id="PR00081">
    <property type="entry name" value="GDHRDH"/>
</dbReference>
<keyword evidence="2" id="KW-0560">Oxidoreductase</keyword>
<dbReference type="InterPro" id="IPR036291">
    <property type="entry name" value="NAD(P)-bd_dom_sf"/>
</dbReference>
<dbReference type="SUPFAM" id="SSF51735">
    <property type="entry name" value="NAD(P)-binding Rossmann-fold domains"/>
    <property type="match status" value="1"/>
</dbReference>
<organism evidence="3 4">
    <name type="scientific">Williamsia marianensis</name>
    <dbReference type="NCBI Taxonomy" id="85044"/>
    <lineage>
        <taxon>Bacteria</taxon>
        <taxon>Bacillati</taxon>
        <taxon>Actinomycetota</taxon>
        <taxon>Actinomycetes</taxon>
        <taxon>Mycobacteriales</taxon>
        <taxon>Nocardiaceae</taxon>
        <taxon>Williamsia</taxon>
    </lineage>
</organism>